<dbReference type="InterPro" id="IPR002645">
    <property type="entry name" value="STAS_dom"/>
</dbReference>
<reference evidence="3 4" key="1">
    <citation type="submission" date="2016-10" db="EMBL/GenBank/DDBJ databases">
        <authorList>
            <person name="de Groot N.N."/>
        </authorList>
    </citation>
    <scope>NUCLEOTIDE SEQUENCE [LARGE SCALE GENOMIC DNA]</scope>
    <source>
        <strain evidence="3 4">CGMCC 4.6945</strain>
    </source>
</reference>
<dbReference type="Pfam" id="PF01740">
    <property type="entry name" value="STAS"/>
    <property type="match status" value="1"/>
</dbReference>
<evidence type="ECO:0000256" key="1">
    <source>
        <dbReference type="SAM" id="MobiDB-lite"/>
    </source>
</evidence>
<dbReference type="AlphaFoldDB" id="A0A1I0Z2Q8"/>
<dbReference type="PROSITE" id="PS50801">
    <property type="entry name" value="STAS"/>
    <property type="match status" value="1"/>
</dbReference>
<accession>A0A1I0Z2Q8</accession>
<evidence type="ECO:0000313" key="3">
    <source>
        <dbReference type="EMBL" id="SFB18718.1"/>
    </source>
</evidence>
<feature type="region of interest" description="Disordered" evidence="1">
    <location>
        <begin position="104"/>
        <end position="142"/>
    </location>
</feature>
<evidence type="ECO:0000259" key="2">
    <source>
        <dbReference type="PROSITE" id="PS50801"/>
    </source>
</evidence>
<evidence type="ECO:0000313" key="4">
    <source>
        <dbReference type="Proteomes" id="UP000199012"/>
    </source>
</evidence>
<dbReference type="InterPro" id="IPR036513">
    <property type="entry name" value="STAS_dom_sf"/>
</dbReference>
<organism evidence="3 4">
    <name type="scientific">Cellulomonas marina</name>
    <dbReference type="NCBI Taxonomy" id="988821"/>
    <lineage>
        <taxon>Bacteria</taxon>
        <taxon>Bacillati</taxon>
        <taxon>Actinomycetota</taxon>
        <taxon>Actinomycetes</taxon>
        <taxon>Micrococcales</taxon>
        <taxon>Cellulomonadaceae</taxon>
        <taxon>Cellulomonas</taxon>
    </lineage>
</organism>
<feature type="domain" description="STAS" evidence="2">
    <location>
        <begin position="2"/>
        <end position="98"/>
    </location>
</feature>
<dbReference type="Proteomes" id="UP000199012">
    <property type="component" value="Unassembled WGS sequence"/>
</dbReference>
<proteinExistence type="predicted"/>
<dbReference type="Gene3D" id="3.30.750.24">
    <property type="entry name" value="STAS domain"/>
    <property type="match status" value="1"/>
</dbReference>
<feature type="compositionally biased region" description="Low complexity" evidence="1">
    <location>
        <begin position="126"/>
        <end position="135"/>
    </location>
</feature>
<dbReference type="STRING" id="988821.SAMN05421867_10971"/>
<sequence>MRVIQISTSPTTTTLTVTGDLDLGQRDQFPEVTARVGSLRRQLLVVDMCGVTFLDSTGAAFLISLADGGRRRGAATVLRGAAARDLFVLEICGVLDMFRLDTQHRCPETPDDGTPPGGTPVEEDVVAPQADAAPAGVDRPHP</sequence>
<dbReference type="SUPFAM" id="SSF52091">
    <property type="entry name" value="SpoIIaa-like"/>
    <property type="match status" value="1"/>
</dbReference>
<protein>
    <submittedName>
        <fullName evidence="3">Anti-anti-sigma factor</fullName>
    </submittedName>
</protein>
<gene>
    <name evidence="3" type="ORF">SAMN05421867_10971</name>
</gene>
<dbReference type="EMBL" id="FOKA01000009">
    <property type="protein sequence ID" value="SFB18718.1"/>
    <property type="molecule type" value="Genomic_DNA"/>
</dbReference>
<name>A0A1I0Z2Q8_9CELL</name>
<keyword evidence="4" id="KW-1185">Reference proteome</keyword>